<evidence type="ECO:0000256" key="3">
    <source>
        <dbReference type="ARBA" id="ARBA00022723"/>
    </source>
</evidence>
<sequence length="254" mass="27965">MSQAPTSVSIALDADQAERGLSGLEGAKPQAGAQKGTLRRMALRHQSIAAIAASLPGACDVLLRHKIDFCSKGEATLALAAEARRLNLAELQAELSATARQAEPYPTEPAALIAHIIERYHKVHRLEFPGLIDTARRVEATHKDRCDCPRGLHDLLSRMFEDLEDHQHKEEAILFPIMLNGGEPSLHQPIARMLQDHVELIDALDLMADLTGDFAPPADACGSWRALYVGCRKLDSDLRVHVHLENNLLFPRFS</sequence>
<dbReference type="RefSeq" id="WP_154725590.1">
    <property type="nucleotide sequence ID" value="NZ_UXHF01000009.1"/>
</dbReference>
<dbReference type="PANTHER" id="PTHR36438">
    <property type="entry name" value="IRON-SULFUR CLUSTER REPAIR PROTEIN YTFE"/>
    <property type="match status" value="1"/>
</dbReference>
<evidence type="ECO:0000256" key="1">
    <source>
        <dbReference type="ARBA" id="ARBA00004496"/>
    </source>
</evidence>
<dbReference type="Pfam" id="PF01814">
    <property type="entry name" value="Hemerythrin"/>
    <property type="match status" value="1"/>
</dbReference>
<dbReference type="Gene3D" id="1.20.120.520">
    <property type="entry name" value="nmb1532 protein domain like"/>
    <property type="match status" value="1"/>
</dbReference>
<keyword evidence="3" id="KW-0479">Metal-binding</keyword>
<evidence type="ECO:0000313" key="6">
    <source>
        <dbReference type="EMBL" id="VDC52091.1"/>
    </source>
</evidence>
<dbReference type="Pfam" id="PF04405">
    <property type="entry name" value="ScdA_N"/>
    <property type="match status" value="1"/>
</dbReference>
<organism evidence="6 7">
    <name type="scientific">Brevundimonas mediterranea</name>
    <dbReference type="NCBI Taxonomy" id="74329"/>
    <lineage>
        <taxon>Bacteria</taxon>
        <taxon>Pseudomonadati</taxon>
        <taxon>Pseudomonadota</taxon>
        <taxon>Alphaproteobacteria</taxon>
        <taxon>Caulobacterales</taxon>
        <taxon>Caulobacteraceae</taxon>
        <taxon>Brevundimonas</taxon>
    </lineage>
</organism>
<protein>
    <submittedName>
        <fullName evidence="6">Iron-sulfur cluster repair protein YtfE</fullName>
    </submittedName>
</protein>
<evidence type="ECO:0000256" key="2">
    <source>
        <dbReference type="ARBA" id="ARBA00022490"/>
    </source>
</evidence>
<proteinExistence type="predicted"/>
<keyword evidence="7" id="KW-1185">Reference proteome</keyword>
<comment type="subcellular location">
    <subcellularLocation>
        <location evidence="1">Cytoplasm</location>
    </subcellularLocation>
</comment>
<keyword evidence="4" id="KW-0408">Iron</keyword>
<keyword evidence="2" id="KW-0963">Cytoplasm</keyword>
<dbReference type="GO" id="GO:0005737">
    <property type="term" value="C:cytoplasm"/>
    <property type="evidence" value="ECO:0007669"/>
    <property type="project" value="UniProtKB-SubCell"/>
</dbReference>
<gene>
    <name evidence="6" type="primary">ytfE</name>
    <name evidence="6" type="ORF">BREV_BREV_00755</name>
</gene>
<dbReference type="Proteomes" id="UP000289220">
    <property type="component" value="Unassembled WGS sequence"/>
</dbReference>
<evidence type="ECO:0000313" key="7">
    <source>
        <dbReference type="Proteomes" id="UP000289220"/>
    </source>
</evidence>
<name>A0A7Z8Y7S7_9CAUL</name>
<evidence type="ECO:0000256" key="4">
    <source>
        <dbReference type="ARBA" id="ARBA00023004"/>
    </source>
</evidence>
<dbReference type="AlphaFoldDB" id="A0A7Z8Y7S7"/>
<evidence type="ECO:0000259" key="5">
    <source>
        <dbReference type="Pfam" id="PF01814"/>
    </source>
</evidence>
<dbReference type="InterPro" id="IPR012312">
    <property type="entry name" value="Hemerythrin-like"/>
</dbReference>
<feature type="domain" description="Hemerythrin-like" evidence="5">
    <location>
        <begin position="113"/>
        <end position="252"/>
    </location>
</feature>
<reference evidence="6 7" key="1">
    <citation type="submission" date="2018-11" db="EMBL/GenBank/DDBJ databases">
        <authorList>
            <person name="Peiro R."/>
            <person name="Begona"/>
            <person name="Cbmso G."/>
            <person name="Lopez M."/>
            <person name="Gonzalez S."/>
            <person name="Sacristan E."/>
            <person name="Castillo E."/>
        </authorList>
    </citation>
    <scope>NUCLEOTIDE SEQUENCE [LARGE SCALE GENOMIC DNA]</scope>
    <source>
        <strain evidence="6">Brev_genome</strain>
    </source>
</reference>
<dbReference type="EMBL" id="UXHF01000009">
    <property type="protein sequence ID" value="VDC52091.1"/>
    <property type="molecule type" value="Genomic_DNA"/>
</dbReference>
<dbReference type="InterPro" id="IPR019903">
    <property type="entry name" value="RIC_family"/>
</dbReference>
<dbReference type="PANTHER" id="PTHR36438:SF1">
    <property type="entry name" value="IRON-SULFUR CLUSTER REPAIR PROTEIN YTFE"/>
    <property type="match status" value="1"/>
</dbReference>
<dbReference type="GO" id="GO:0046872">
    <property type="term" value="F:metal ion binding"/>
    <property type="evidence" value="ECO:0007669"/>
    <property type="project" value="UniProtKB-KW"/>
</dbReference>
<comment type="caution">
    <text evidence="6">The sequence shown here is derived from an EMBL/GenBank/DDBJ whole genome shotgun (WGS) entry which is preliminary data.</text>
</comment>
<accession>A0A7Z8Y7S7</accession>